<dbReference type="Proteomes" id="UP000269721">
    <property type="component" value="Unassembled WGS sequence"/>
</dbReference>
<name>A0A4P9W6E5_9FUNG</name>
<organism evidence="2 3">
    <name type="scientific">Blyttiomyces helicus</name>
    <dbReference type="NCBI Taxonomy" id="388810"/>
    <lineage>
        <taxon>Eukaryota</taxon>
        <taxon>Fungi</taxon>
        <taxon>Fungi incertae sedis</taxon>
        <taxon>Chytridiomycota</taxon>
        <taxon>Chytridiomycota incertae sedis</taxon>
        <taxon>Chytridiomycetes</taxon>
        <taxon>Chytridiomycetes incertae sedis</taxon>
        <taxon>Blyttiomyces</taxon>
    </lineage>
</organism>
<gene>
    <name evidence="2" type="ORF">BDK51DRAFT_32128</name>
</gene>
<accession>A0A4P9W6E5</accession>
<dbReference type="AlphaFoldDB" id="A0A4P9W6E5"/>
<sequence>MPGLRLLPRASCCFARLLFQSGPLCLKDVKSRKHFRSTKPNMDSKYTNVPKYLGRVCPESVPVMDTIKIIQALNRLWEGRTQSAVWEMMSVLCASGSRPTSALIQKKRTKSPSSRYPGSESGIIYSNGRLETYKRSKNDAIQDPDHHRSKEAKEIDRRGSYTLNNTMPTYAEPLRGIKSVAPRNLRSSSEAIEGALKEEEDACCEAEREERKMAVLVGEAKTALELAEKAAHAAKVALAVGQAALKIAKEKPKKEKRPAPYPTEVTFRSEGVGGAYADNRATDRNIGNGAGSGRGRVGGMGRRITDASGTGRSGAFGEGATEGMSFIDRGVHPQGRFPFAFLYWRVLGRGRRGYNWKIAYPLTDTRDNLQHYPGKGKGT</sequence>
<evidence type="ECO:0000256" key="1">
    <source>
        <dbReference type="SAM" id="MobiDB-lite"/>
    </source>
</evidence>
<evidence type="ECO:0000313" key="3">
    <source>
        <dbReference type="Proteomes" id="UP000269721"/>
    </source>
</evidence>
<reference evidence="3" key="1">
    <citation type="journal article" date="2018" name="Nat. Microbiol.">
        <title>Leveraging single-cell genomics to expand the fungal tree of life.</title>
        <authorList>
            <person name="Ahrendt S.R."/>
            <person name="Quandt C.A."/>
            <person name="Ciobanu D."/>
            <person name="Clum A."/>
            <person name="Salamov A."/>
            <person name="Andreopoulos B."/>
            <person name="Cheng J.F."/>
            <person name="Woyke T."/>
            <person name="Pelin A."/>
            <person name="Henrissat B."/>
            <person name="Reynolds N.K."/>
            <person name="Benny G.L."/>
            <person name="Smith M.E."/>
            <person name="James T.Y."/>
            <person name="Grigoriev I.V."/>
        </authorList>
    </citation>
    <scope>NUCLEOTIDE SEQUENCE [LARGE SCALE GENOMIC DNA]</scope>
</reference>
<keyword evidence="3" id="KW-1185">Reference proteome</keyword>
<dbReference type="EMBL" id="KZ998838">
    <property type="protein sequence ID" value="RKO85696.1"/>
    <property type="molecule type" value="Genomic_DNA"/>
</dbReference>
<feature type="region of interest" description="Disordered" evidence="1">
    <location>
        <begin position="276"/>
        <end position="315"/>
    </location>
</feature>
<evidence type="ECO:0000313" key="2">
    <source>
        <dbReference type="EMBL" id="RKO85696.1"/>
    </source>
</evidence>
<protein>
    <submittedName>
        <fullName evidence="2">Uncharacterized protein</fullName>
    </submittedName>
</protein>
<proteinExistence type="predicted"/>
<feature type="compositionally biased region" description="Gly residues" evidence="1">
    <location>
        <begin position="288"/>
        <end position="301"/>
    </location>
</feature>